<protein>
    <submittedName>
        <fullName evidence="1">Uncharacterized protein</fullName>
    </submittedName>
</protein>
<dbReference type="EMBL" id="UINC01098173">
    <property type="protein sequence ID" value="SVC56491.1"/>
    <property type="molecule type" value="Genomic_DNA"/>
</dbReference>
<organism evidence="1">
    <name type="scientific">marine metagenome</name>
    <dbReference type="NCBI Taxonomy" id="408172"/>
    <lineage>
        <taxon>unclassified sequences</taxon>
        <taxon>metagenomes</taxon>
        <taxon>ecological metagenomes</taxon>
    </lineage>
</organism>
<reference evidence="1" key="1">
    <citation type="submission" date="2018-05" db="EMBL/GenBank/DDBJ databases">
        <authorList>
            <person name="Lanie J.A."/>
            <person name="Ng W.-L."/>
            <person name="Kazmierczak K.M."/>
            <person name="Andrzejewski T.M."/>
            <person name="Davidsen T.M."/>
            <person name="Wayne K.J."/>
            <person name="Tettelin H."/>
            <person name="Glass J.I."/>
            <person name="Rusch D."/>
            <person name="Podicherti R."/>
            <person name="Tsui H.-C.T."/>
            <person name="Winkler M.E."/>
        </authorList>
    </citation>
    <scope>NUCLEOTIDE SEQUENCE</scope>
</reference>
<accession>A0A382NAC6</accession>
<gene>
    <name evidence="1" type="ORF">METZ01_LOCUS309345</name>
</gene>
<name>A0A382NAC6_9ZZZZ</name>
<evidence type="ECO:0000313" key="1">
    <source>
        <dbReference type="EMBL" id="SVC56491.1"/>
    </source>
</evidence>
<sequence length="372" mass="42891">TGNEVNPFTAPTATRGGALILAGQIRKLVQEKLRTYEQIMAGKESPTEILFFEIEKIKISLNGVREVVQRFFIPNFPGRDSIEFLDSQVKYDGTYKYKINAWTAVYGNRYKYGSFSPLGEQYKLTPHDTWRTWKDGVQTNKVKRPPRNDGFRTDVNNYPLLKLMRLPYYDAEPIRICDFPPIPPHVNIVPFRGVPNKISLNFTPGVDDHHTNPIALGTEDYSKIMKYYESQHNNQVANTVNETLQETGVADVPVRFKSEEYPKYFQVYRIEFPPYSWMDFEGSLRRTLSVDKGETSVADTISPGIIYYYAFRSVDIHGNVSNPTPVIKVQTFGDSGHQIIEPYDMDAKMKPNEEFKKPFRRFVQITPVLEQL</sequence>
<feature type="non-terminal residue" evidence="1">
    <location>
        <position position="372"/>
    </location>
</feature>
<dbReference type="AlphaFoldDB" id="A0A382NAC6"/>
<proteinExistence type="predicted"/>
<feature type="non-terminal residue" evidence="1">
    <location>
        <position position="1"/>
    </location>
</feature>